<dbReference type="Proteomes" id="UP000581189">
    <property type="component" value="Unassembled WGS sequence"/>
</dbReference>
<feature type="region of interest" description="Disordered" evidence="1">
    <location>
        <begin position="37"/>
        <end position="59"/>
    </location>
</feature>
<keyword evidence="3" id="KW-1185">Reference proteome</keyword>
<evidence type="ECO:0000313" key="3">
    <source>
        <dbReference type="Proteomes" id="UP000581189"/>
    </source>
</evidence>
<evidence type="ECO:0000313" key="2">
    <source>
        <dbReference type="EMBL" id="MBB1521205.1"/>
    </source>
</evidence>
<comment type="caution">
    <text evidence="2">The sequence shown here is derived from an EMBL/GenBank/DDBJ whole genome shotgun (WGS) entry which is preliminary data.</text>
</comment>
<gene>
    <name evidence="2" type="ORF">H3H45_18325</name>
</gene>
<reference evidence="2 3" key="1">
    <citation type="submission" date="2020-08" db="EMBL/GenBank/DDBJ databases">
        <authorList>
            <person name="Kim C.M."/>
        </authorList>
    </citation>
    <scope>NUCLEOTIDE SEQUENCE [LARGE SCALE GENOMIC DNA]</scope>
    <source>
        <strain evidence="2 3">SR9</strain>
    </source>
</reference>
<proteinExistence type="predicted"/>
<dbReference type="RefSeq" id="WP_182835143.1">
    <property type="nucleotide sequence ID" value="NZ_JACJFN010000005.1"/>
</dbReference>
<sequence length="59" mass="6401">MDLSLEKRAGGGHDFLLLPKTGTTLQLERYEASLVCPKNAQNPFPKNEKAPDSLMNSGA</sequence>
<accession>A0A7W4DEP8</accession>
<dbReference type="AlphaFoldDB" id="A0A7W4DEP8"/>
<protein>
    <submittedName>
        <fullName evidence="2">Uncharacterized protein</fullName>
    </submittedName>
</protein>
<evidence type="ECO:0000256" key="1">
    <source>
        <dbReference type="SAM" id="MobiDB-lite"/>
    </source>
</evidence>
<name>A0A7W4DEP8_9GAMM</name>
<organism evidence="2 3">
    <name type="scientific">Aquipseudomonas guryensis</name>
    <dbReference type="NCBI Taxonomy" id="2759165"/>
    <lineage>
        <taxon>Bacteria</taxon>
        <taxon>Pseudomonadati</taxon>
        <taxon>Pseudomonadota</taxon>
        <taxon>Gammaproteobacteria</taxon>
        <taxon>Pseudomonadales</taxon>
        <taxon>Pseudomonadaceae</taxon>
        <taxon>Aquipseudomonas</taxon>
    </lineage>
</organism>
<dbReference type="EMBL" id="JACJFN010000005">
    <property type="protein sequence ID" value="MBB1521205.1"/>
    <property type="molecule type" value="Genomic_DNA"/>
</dbReference>